<keyword evidence="1" id="KW-1133">Transmembrane helix</keyword>
<dbReference type="SUPFAM" id="SSF54427">
    <property type="entry name" value="NTF2-like"/>
    <property type="match status" value="1"/>
</dbReference>
<dbReference type="InterPro" id="IPR032710">
    <property type="entry name" value="NTF2-like_dom_sf"/>
</dbReference>
<protein>
    <submittedName>
        <fullName evidence="2">Uncharacterized protein</fullName>
    </submittedName>
</protein>
<evidence type="ECO:0000313" key="3">
    <source>
        <dbReference type="Proteomes" id="UP000825729"/>
    </source>
</evidence>
<name>A0AAV7F5T5_ARIFI</name>
<keyword evidence="1" id="KW-0812">Transmembrane</keyword>
<dbReference type="CDD" id="cd00531">
    <property type="entry name" value="NTF2_like"/>
    <property type="match status" value="1"/>
</dbReference>
<dbReference type="PANTHER" id="PTHR33698">
    <property type="entry name" value="NUCLEAR TRANSPORT FACTOR 2 (NTF2)-LIKE PROTEIN"/>
    <property type="match status" value="1"/>
</dbReference>
<evidence type="ECO:0000313" key="2">
    <source>
        <dbReference type="EMBL" id="KAG9455147.1"/>
    </source>
</evidence>
<gene>
    <name evidence="2" type="ORF">H6P81_008051</name>
</gene>
<dbReference type="Proteomes" id="UP000825729">
    <property type="component" value="Unassembled WGS sequence"/>
</dbReference>
<keyword evidence="1" id="KW-0472">Membrane</keyword>
<dbReference type="Gene3D" id="3.10.450.50">
    <property type="match status" value="1"/>
</dbReference>
<proteinExistence type="predicted"/>
<comment type="caution">
    <text evidence="2">The sequence shown here is derived from an EMBL/GenBank/DDBJ whole genome shotgun (WGS) entry which is preliminary data.</text>
</comment>
<reference evidence="2 3" key="1">
    <citation type="submission" date="2021-07" db="EMBL/GenBank/DDBJ databases">
        <title>The Aristolochia fimbriata genome: insights into angiosperm evolution, floral development and chemical biosynthesis.</title>
        <authorList>
            <person name="Jiao Y."/>
        </authorList>
    </citation>
    <scope>NUCLEOTIDE SEQUENCE [LARGE SCALE GENOMIC DNA]</scope>
    <source>
        <strain evidence="2">IBCAS-2021</strain>
        <tissue evidence="2">Leaf</tissue>
    </source>
</reference>
<dbReference type="EMBL" id="JAINDJ010000003">
    <property type="protein sequence ID" value="KAG9455147.1"/>
    <property type="molecule type" value="Genomic_DNA"/>
</dbReference>
<feature type="transmembrane region" description="Helical" evidence="1">
    <location>
        <begin position="232"/>
        <end position="251"/>
    </location>
</feature>
<evidence type="ECO:0000256" key="1">
    <source>
        <dbReference type="SAM" id="Phobius"/>
    </source>
</evidence>
<sequence length="252" mass="28795">MALACSTSIGVNKNIQQTPYIFYRSRDRIKGPTSVHWDRKHKQQCIRMIPSPVHLHTSMKRGLARSAHTDDGFGEEEDHSTATGVVHKLYTALKNRDLQELSEVIGDECKMVLNFMSLTHDFYGREQVLEFFSWLMSSMGKKIHFVIYPMVHSGPEVGVVWHLDWKESFFPLGKGYGLYTAHHYNGKIVIGDMKIFIEPFKHFGPLQSKLVEIFMPLVAKIPLKSKNKKKKALTYGLLSLLVFTISLLLIAT</sequence>
<keyword evidence="3" id="KW-1185">Reference proteome</keyword>
<dbReference type="AlphaFoldDB" id="A0AAV7F5T5"/>
<dbReference type="PANTHER" id="PTHR33698:SF6">
    <property type="entry name" value="TRANSMEMBRANE PROTEIN"/>
    <property type="match status" value="1"/>
</dbReference>
<organism evidence="2 3">
    <name type="scientific">Aristolochia fimbriata</name>
    <name type="common">White veined hardy Dutchman's pipe vine</name>
    <dbReference type="NCBI Taxonomy" id="158543"/>
    <lineage>
        <taxon>Eukaryota</taxon>
        <taxon>Viridiplantae</taxon>
        <taxon>Streptophyta</taxon>
        <taxon>Embryophyta</taxon>
        <taxon>Tracheophyta</taxon>
        <taxon>Spermatophyta</taxon>
        <taxon>Magnoliopsida</taxon>
        <taxon>Magnoliidae</taxon>
        <taxon>Piperales</taxon>
        <taxon>Aristolochiaceae</taxon>
        <taxon>Aristolochia</taxon>
    </lineage>
</organism>
<accession>A0AAV7F5T5</accession>